<name>A0ABP1EB04_9APHY</name>
<dbReference type="Proteomes" id="UP001497453">
    <property type="component" value="Chromosome 9"/>
</dbReference>
<feature type="compositionally biased region" description="Low complexity" evidence="1">
    <location>
        <begin position="163"/>
        <end position="179"/>
    </location>
</feature>
<feature type="compositionally biased region" description="Pro residues" evidence="1">
    <location>
        <begin position="180"/>
        <end position="190"/>
    </location>
</feature>
<dbReference type="EMBL" id="OZ037952">
    <property type="protein sequence ID" value="CAL1717070.1"/>
    <property type="molecule type" value="Genomic_DNA"/>
</dbReference>
<feature type="compositionally biased region" description="Low complexity" evidence="1">
    <location>
        <begin position="40"/>
        <end position="63"/>
    </location>
</feature>
<keyword evidence="3" id="KW-1185">Reference proteome</keyword>
<feature type="region of interest" description="Disordered" evidence="1">
    <location>
        <begin position="1"/>
        <end position="101"/>
    </location>
</feature>
<evidence type="ECO:0000313" key="3">
    <source>
        <dbReference type="Proteomes" id="UP001497453"/>
    </source>
</evidence>
<feature type="compositionally biased region" description="Basic and acidic residues" evidence="1">
    <location>
        <begin position="8"/>
        <end position="20"/>
    </location>
</feature>
<evidence type="ECO:0000256" key="1">
    <source>
        <dbReference type="SAM" id="MobiDB-lite"/>
    </source>
</evidence>
<feature type="region of interest" description="Disordered" evidence="1">
    <location>
        <begin position="137"/>
        <end position="264"/>
    </location>
</feature>
<feature type="compositionally biased region" description="Basic and acidic residues" evidence="1">
    <location>
        <begin position="254"/>
        <end position="264"/>
    </location>
</feature>
<organism evidence="2 3">
    <name type="scientific">Somion occarium</name>
    <dbReference type="NCBI Taxonomy" id="3059160"/>
    <lineage>
        <taxon>Eukaryota</taxon>
        <taxon>Fungi</taxon>
        <taxon>Dikarya</taxon>
        <taxon>Basidiomycota</taxon>
        <taxon>Agaricomycotina</taxon>
        <taxon>Agaricomycetes</taxon>
        <taxon>Polyporales</taxon>
        <taxon>Cerrenaceae</taxon>
        <taxon>Somion</taxon>
    </lineage>
</organism>
<accession>A0ABP1EB04</accession>
<evidence type="ECO:0000313" key="2">
    <source>
        <dbReference type="EMBL" id="CAL1717070.1"/>
    </source>
</evidence>
<feature type="compositionally biased region" description="Polar residues" evidence="1">
    <location>
        <begin position="76"/>
        <end position="99"/>
    </location>
</feature>
<gene>
    <name evidence="2" type="ORF">GFSPODELE1_LOCUS11034</name>
</gene>
<proteinExistence type="predicted"/>
<protein>
    <submittedName>
        <fullName evidence="2">Uncharacterized protein</fullName>
    </submittedName>
</protein>
<sequence length="264" mass="27872">MAFPIIDNRTDNKATPKVEHSQPIPIATGPARRRAGSMYDDSSPTSSTSSDSSLNSPTSPVSTDPVNQPRVGAPLSPSTSPILSYFLSSTSPKSTNASTFPFRRTFGPVVVEDDTESDTIPPPVKHARSVSIAGAWPERLVSPPQQETQTTTSGAPITGSQQGRAAGLLRRLSLGAALRPPVPQPNPNANPPTRTRGSSPPPNSPEADRRIPSPPTTAPGIRNVNGSPRKARRANTMASGTQRPPRAPSPMGERILKGHFDGFN</sequence>
<reference evidence="3" key="1">
    <citation type="submission" date="2024-04" db="EMBL/GenBank/DDBJ databases">
        <authorList>
            <person name="Shaw F."/>
            <person name="Minotto A."/>
        </authorList>
    </citation>
    <scope>NUCLEOTIDE SEQUENCE [LARGE SCALE GENOMIC DNA]</scope>
</reference>
<feature type="compositionally biased region" description="Polar residues" evidence="1">
    <location>
        <begin position="153"/>
        <end position="162"/>
    </location>
</feature>